<sequence>MGQFMEWTDDHVQEVSSDMKTLKEENALQATVIKSLSTNLSRIWEEFEETNRQLNSILEEQKTVRRDSRNIQNKQEVLEKEFDHFYEKEEQEDNFFPQTNQGEKSITQ</sequence>
<organism evidence="2 3">
    <name type="scientific">Austropuccinia psidii MF-1</name>
    <dbReference type="NCBI Taxonomy" id="1389203"/>
    <lineage>
        <taxon>Eukaryota</taxon>
        <taxon>Fungi</taxon>
        <taxon>Dikarya</taxon>
        <taxon>Basidiomycota</taxon>
        <taxon>Pucciniomycotina</taxon>
        <taxon>Pucciniomycetes</taxon>
        <taxon>Pucciniales</taxon>
        <taxon>Sphaerophragmiaceae</taxon>
        <taxon>Austropuccinia</taxon>
    </lineage>
</organism>
<evidence type="ECO:0000256" key="1">
    <source>
        <dbReference type="SAM" id="MobiDB-lite"/>
    </source>
</evidence>
<keyword evidence="3" id="KW-1185">Reference proteome</keyword>
<dbReference type="EMBL" id="AVOT02076230">
    <property type="protein sequence ID" value="MBW0564723.1"/>
    <property type="molecule type" value="Genomic_DNA"/>
</dbReference>
<protein>
    <submittedName>
        <fullName evidence="2">Uncharacterized protein</fullName>
    </submittedName>
</protein>
<evidence type="ECO:0000313" key="3">
    <source>
        <dbReference type="Proteomes" id="UP000765509"/>
    </source>
</evidence>
<feature type="compositionally biased region" description="Polar residues" evidence="1">
    <location>
        <begin position="96"/>
        <end position="108"/>
    </location>
</feature>
<dbReference type="Proteomes" id="UP000765509">
    <property type="component" value="Unassembled WGS sequence"/>
</dbReference>
<gene>
    <name evidence="2" type="ORF">O181_104438</name>
</gene>
<evidence type="ECO:0000313" key="2">
    <source>
        <dbReference type="EMBL" id="MBW0564723.1"/>
    </source>
</evidence>
<dbReference type="AlphaFoldDB" id="A0A9Q3PK03"/>
<comment type="caution">
    <text evidence="2">The sequence shown here is derived from an EMBL/GenBank/DDBJ whole genome shotgun (WGS) entry which is preliminary data.</text>
</comment>
<feature type="region of interest" description="Disordered" evidence="1">
    <location>
        <begin position="89"/>
        <end position="108"/>
    </location>
</feature>
<proteinExistence type="predicted"/>
<accession>A0A9Q3PK03</accession>
<name>A0A9Q3PK03_9BASI</name>
<reference evidence="2" key="1">
    <citation type="submission" date="2021-03" db="EMBL/GenBank/DDBJ databases">
        <title>Draft genome sequence of rust myrtle Austropuccinia psidii MF-1, a brazilian biotype.</title>
        <authorList>
            <person name="Quecine M.C."/>
            <person name="Pachon D.M.R."/>
            <person name="Bonatelli M.L."/>
            <person name="Correr F.H."/>
            <person name="Franceschini L.M."/>
            <person name="Leite T.F."/>
            <person name="Margarido G.R.A."/>
            <person name="Almeida C.A."/>
            <person name="Ferrarezi J.A."/>
            <person name="Labate C.A."/>
        </authorList>
    </citation>
    <scope>NUCLEOTIDE SEQUENCE</scope>
    <source>
        <strain evidence="2">MF-1</strain>
    </source>
</reference>